<gene>
    <name evidence="1" type="ORF">DEHRE_00865</name>
</gene>
<accession>A0ABM5P9A0</accession>
<evidence type="ECO:0000313" key="1">
    <source>
        <dbReference type="EMBL" id="AHF11195.1"/>
    </source>
</evidence>
<sequence length="40" mass="4731">MKWDTHSGWHIIIVTPQVVLCAKLPMVGQYKLYNKKIMMQ</sequence>
<reference evidence="1 2" key="1">
    <citation type="journal article" date="2013" name="Stand. Genomic Sci.">
        <title>Complete genome sequence of Dehalobacter restrictus PER-K23(T.).</title>
        <authorList>
            <person name="Kruse T."/>
            <person name="Maillard J."/>
            <person name="Goodwin L."/>
            <person name="Woyke T."/>
            <person name="Teshima H."/>
            <person name="Bruce D."/>
            <person name="Detter C."/>
            <person name="Tapia R."/>
            <person name="Han C."/>
            <person name="Huntemann M."/>
            <person name="Wei C.L."/>
            <person name="Han J."/>
            <person name="Chen A."/>
            <person name="Kyrpides N."/>
            <person name="Szeto E."/>
            <person name="Markowitz V."/>
            <person name="Ivanova N."/>
            <person name="Pagani I."/>
            <person name="Pati A."/>
            <person name="Pitluck S."/>
            <person name="Nolan M."/>
            <person name="Holliger C."/>
            <person name="Smidt H."/>
        </authorList>
    </citation>
    <scope>NUCLEOTIDE SEQUENCE [LARGE SCALE GENOMIC DNA]</scope>
    <source>
        <strain evidence="2">DSM 9455</strain>
    </source>
</reference>
<proteinExistence type="predicted"/>
<keyword evidence="2" id="KW-1185">Reference proteome</keyword>
<name>A0ABM5P9A0_DEHRP</name>
<protein>
    <submittedName>
        <fullName evidence="1">Uncharacterized protein</fullName>
    </submittedName>
</protein>
<dbReference type="EMBL" id="CP007033">
    <property type="protein sequence ID" value="AHF11195.1"/>
    <property type="molecule type" value="Genomic_DNA"/>
</dbReference>
<evidence type="ECO:0000313" key="2">
    <source>
        <dbReference type="Proteomes" id="UP000018934"/>
    </source>
</evidence>
<organism evidence="1 2">
    <name type="scientific">Dehalobacter restrictus (strain DSM 9455 / PER-K23)</name>
    <dbReference type="NCBI Taxonomy" id="871738"/>
    <lineage>
        <taxon>Bacteria</taxon>
        <taxon>Bacillati</taxon>
        <taxon>Bacillota</taxon>
        <taxon>Clostridia</taxon>
        <taxon>Eubacteriales</taxon>
        <taxon>Desulfitobacteriaceae</taxon>
        <taxon>Dehalobacter</taxon>
    </lineage>
</organism>
<dbReference type="Proteomes" id="UP000018934">
    <property type="component" value="Chromosome"/>
</dbReference>